<comment type="caution">
    <text evidence="1">The sequence shown here is derived from an EMBL/GenBank/DDBJ whole genome shotgun (WGS) entry which is preliminary data.</text>
</comment>
<name>A0A444HB45_9FLAO</name>
<organism evidence="1 2">
    <name type="scientific">Flavobacterium cerinum</name>
    <dbReference type="NCBI Taxonomy" id="2502784"/>
    <lineage>
        <taxon>Bacteria</taxon>
        <taxon>Pseudomonadati</taxon>
        <taxon>Bacteroidota</taxon>
        <taxon>Flavobacteriia</taxon>
        <taxon>Flavobacteriales</taxon>
        <taxon>Flavobacteriaceae</taxon>
        <taxon>Flavobacterium</taxon>
    </lineage>
</organism>
<dbReference type="RefSeq" id="WP_128389762.1">
    <property type="nucleotide sequence ID" value="NZ_SBII01000005.1"/>
</dbReference>
<keyword evidence="2" id="KW-1185">Reference proteome</keyword>
<dbReference type="PROSITE" id="PS51257">
    <property type="entry name" value="PROKAR_LIPOPROTEIN"/>
    <property type="match status" value="1"/>
</dbReference>
<dbReference type="Proteomes" id="UP000287527">
    <property type="component" value="Unassembled WGS sequence"/>
</dbReference>
<sequence>MKKILGLIATLILVLGCDDGDMTFKTFDFRSATSESCPDSNILFKIKDTEVLILELSPSALVNVSTLDPVTGKDIERFVTITGTGNSITYRNYTGKVSNETLCNEIPPATPSVIDEWKGQGQLSIITRETKLPNGKLTGFTHQITLKNVTFTKGGETITINDNLFGTVDSKLNIVFNFVPQGADKPVVKQCSGANGLIYTNQLNEALILSLPAGTFPTEPTIKPIDLKGIANPNLVIFKVFESTVTNDYICNTITTPVVKQHWQASSGQLIITTTAGVGGTLVHEIRLKDVIFSNVKNLNETFKLSDVIPASTENYLFGIY</sequence>
<accession>A0A444HB45</accession>
<evidence type="ECO:0000313" key="1">
    <source>
        <dbReference type="EMBL" id="RWX00533.1"/>
    </source>
</evidence>
<reference evidence="1 2" key="1">
    <citation type="submission" date="2019-01" db="EMBL/GenBank/DDBJ databases">
        <title>Flavobacterium sp. nov.,isolated from freshwater.</title>
        <authorList>
            <person name="Zhang R."/>
            <person name="Du Z.-J."/>
        </authorList>
    </citation>
    <scope>NUCLEOTIDE SEQUENCE [LARGE SCALE GENOMIC DNA]</scope>
    <source>
        <strain evidence="1 2">1E403</strain>
    </source>
</reference>
<protein>
    <recommendedName>
        <fullName evidence="3">Lipoprotein</fullName>
    </recommendedName>
</protein>
<evidence type="ECO:0000313" key="2">
    <source>
        <dbReference type="Proteomes" id="UP000287527"/>
    </source>
</evidence>
<dbReference type="AlphaFoldDB" id="A0A444HB45"/>
<dbReference type="EMBL" id="SBII01000005">
    <property type="protein sequence ID" value="RWX00533.1"/>
    <property type="molecule type" value="Genomic_DNA"/>
</dbReference>
<evidence type="ECO:0008006" key="3">
    <source>
        <dbReference type="Google" id="ProtNLM"/>
    </source>
</evidence>
<gene>
    <name evidence="1" type="ORF">EPI11_09675</name>
</gene>
<proteinExistence type="predicted"/>
<dbReference type="OrthoDB" id="1417969at2"/>